<name>A0ABT1N985_9GAMM</name>
<gene>
    <name evidence="2" type="ORF">NHN17_24025</name>
</gene>
<comment type="caution">
    <text evidence="2">The sequence shown here is derived from an EMBL/GenBank/DDBJ whole genome shotgun (WGS) entry which is preliminary data.</text>
</comment>
<keyword evidence="3" id="KW-1185">Reference proteome</keyword>
<protein>
    <submittedName>
        <fullName evidence="2">Uncharacterized protein</fullName>
    </submittedName>
</protein>
<feature type="compositionally biased region" description="Basic and acidic residues" evidence="1">
    <location>
        <begin position="50"/>
        <end position="61"/>
    </location>
</feature>
<evidence type="ECO:0000313" key="3">
    <source>
        <dbReference type="Proteomes" id="UP001524460"/>
    </source>
</evidence>
<dbReference type="Proteomes" id="UP001524460">
    <property type="component" value="Unassembled WGS sequence"/>
</dbReference>
<proteinExistence type="predicted"/>
<organism evidence="2 3">
    <name type="scientific">Photobacterium pectinilyticum</name>
    <dbReference type="NCBI Taxonomy" id="2906793"/>
    <lineage>
        <taxon>Bacteria</taxon>
        <taxon>Pseudomonadati</taxon>
        <taxon>Pseudomonadota</taxon>
        <taxon>Gammaproteobacteria</taxon>
        <taxon>Vibrionales</taxon>
        <taxon>Vibrionaceae</taxon>
        <taxon>Photobacterium</taxon>
    </lineage>
</organism>
<evidence type="ECO:0000313" key="2">
    <source>
        <dbReference type="EMBL" id="MCQ1061112.1"/>
    </source>
</evidence>
<reference evidence="2 3" key="1">
    <citation type="submission" date="2022-07" db="EMBL/GenBank/DDBJ databases">
        <title>Photobacterium pectinilyticum sp. nov., a marine bacterium isolated from surface seawater of Qingdao offshore.</title>
        <authorList>
            <person name="Wang X."/>
        </authorList>
    </citation>
    <scope>NUCLEOTIDE SEQUENCE [LARGE SCALE GENOMIC DNA]</scope>
    <source>
        <strain evidence="2 3">ZSDE20</strain>
    </source>
</reference>
<sequence>MNAYDLIVPTEALPESMKKGMGEKQRMVDEMREAHGLEPRSVHQKASADPYRDTREGETTQ</sequence>
<accession>A0ABT1N985</accession>
<dbReference type="EMBL" id="JANEYT010000113">
    <property type="protein sequence ID" value="MCQ1061112.1"/>
    <property type="molecule type" value="Genomic_DNA"/>
</dbReference>
<evidence type="ECO:0000256" key="1">
    <source>
        <dbReference type="SAM" id="MobiDB-lite"/>
    </source>
</evidence>
<dbReference type="RefSeq" id="WP_255045210.1">
    <property type="nucleotide sequence ID" value="NZ_JANEYT010000113.1"/>
</dbReference>
<feature type="region of interest" description="Disordered" evidence="1">
    <location>
        <begin position="33"/>
        <end position="61"/>
    </location>
</feature>